<gene>
    <name evidence="1" type="ORF">EG68_12090</name>
</gene>
<dbReference type="AlphaFoldDB" id="A0A8S9YNM7"/>
<dbReference type="Proteomes" id="UP000822476">
    <property type="component" value="Unassembled WGS sequence"/>
</dbReference>
<dbReference type="EMBL" id="JTDE01011249">
    <property type="protein sequence ID" value="KAF7234204.1"/>
    <property type="molecule type" value="Genomic_DNA"/>
</dbReference>
<evidence type="ECO:0000313" key="2">
    <source>
        <dbReference type="Proteomes" id="UP000822476"/>
    </source>
</evidence>
<dbReference type="OrthoDB" id="6294481at2759"/>
<protein>
    <submittedName>
        <fullName evidence="1">Uncharacterized protein</fullName>
    </submittedName>
</protein>
<proteinExistence type="predicted"/>
<accession>A0A8S9YNM7</accession>
<comment type="caution">
    <text evidence="1">The sequence shown here is derived from an EMBL/GenBank/DDBJ whole genome shotgun (WGS) entry which is preliminary data.</text>
</comment>
<name>A0A8S9YNM7_9TREM</name>
<sequence length="48" mass="5719">MYLTYKSADQKIFEDRPSIWTVKISGRIYDLHCQPVVWEETSVLIRTT</sequence>
<feature type="non-terminal residue" evidence="1">
    <location>
        <position position="1"/>
    </location>
</feature>
<organism evidence="1 2">
    <name type="scientific">Paragonimus skrjabini miyazakii</name>
    <dbReference type="NCBI Taxonomy" id="59628"/>
    <lineage>
        <taxon>Eukaryota</taxon>
        <taxon>Metazoa</taxon>
        <taxon>Spiralia</taxon>
        <taxon>Lophotrochozoa</taxon>
        <taxon>Platyhelminthes</taxon>
        <taxon>Trematoda</taxon>
        <taxon>Digenea</taxon>
        <taxon>Plagiorchiida</taxon>
        <taxon>Troglotremata</taxon>
        <taxon>Troglotrematidae</taxon>
        <taxon>Paragonimus</taxon>
    </lineage>
</organism>
<evidence type="ECO:0000313" key="1">
    <source>
        <dbReference type="EMBL" id="KAF7234204.1"/>
    </source>
</evidence>
<reference evidence="1" key="1">
    <citation type="submission" date="2019-07" db="EMBL/GenBank/DDBJ databases">
        <title>Annotation for the trematode Paragonimus miyazaki's.</title>
        <authorList>
            <person name="Choi Y.-J."/>
        </authorList>
    </citation>
    <scope>NUCLEOTIDE SEQUENCE</scope>
    <source>
        <strain evidence="1">Japan</strain>
    </source>
</reference>
<keyword evidence="2" id="KW-1185">Reference proteome</keyword>